<keyword evidence="1 3" id="KW-0808">Transferase</keyword>
<dbReference type="Pfam" id="PF13489">
    <property type="entry name" value="Methyltransf_23"/>
    <property type="match status" value="1"/>
</dbReference>
<keyword evidence="2" id="KW-1185">Reference proteome</keyword>
<name>D1LX44_SACKO</name>
<organism evidence="1">
    <name type="scientific">Saccoglossus kowalevskii</name>
    <name type="common">Acorn worm</name>
    <dbReference type="NCBI Taxonomy" id="10224"/>
    <lineage>
        <taxon>Eukaryota</taxon>
        <taxon>Metazoa</taxon>
        <taxon>Hemichordata</taxon>
        <taxon>Enteropneusta</taxon>
        <taxon>Harrimaniidae</taxon>
        <taxon>Saccoglossus</taxon>
    </lineage>
</organism>
<dbReference type="Gene3D" id="3.40.50.150">
    <property type="entry name" value="Vaccinia Virus protein VP39"/>
    <property type="match status" value="1"/>
</dbReference>
<evidence type="ECO:0000313" key="2">
    <source>
        <dbReference type="Proteomes" id="UP000694865"/>
    </source>
</evidence>
<proteinExistence type="evidence at transcript level"/>
<dbReference type="Proteomes" id="UP000694865">
    <property type="component" value="Unplaced"/>
</dbReference>
<dbReference type="AlphaFoldDB" id="D1LX44"/>
<gene>
    <name evidence="3" type="primary">LOC100313634</name>
</gene>
<dbReference type="RefSeq" id="NP_001161567.1">
    <property type="nucleotide sequence ID" value="NM_001168095.1"/>
</dbReference>
<dbReference type="SUPFAM" id="SSF53335">
    <property type="entry name" value="S-adenosyl-L-methionine-dependent methyltransferases"/>
    <property type="match status" value="1"/>
</dbReference>
<dbReference type="GeneID" id="100313634"/>
<dbReference type="EMBL" id="GU076021">
    <property type="protein sequence ID" value="ACY92550.1"/>
    <property type="molecule type" value="mRNA"/>
</dbReference>
<dbReference type="CDD" id="cd02440">
    <property type="entry name" value="AdoMet_MTases"/>
    <property type="match status" value="1"/>
</dbReference>
<reference evidence="1" key="1">
    <citation type="submission" date="2009-10" db="EMBL/GenBank/DDBJ databases">
        <authorList>
            <person name="Freeman R.M.Jr."/>
            <person name="Wu M.M."/>
            <person name="Gerhart J.J."/>
        </authorList>
    </citation>
    <scope>NUCLEOTIDE SEQUENCE</scope>
</reference>
<dbReference type="KEGG" id="sko:100313634"/>
<evidence type="ECO:0000313" key="1">
    <source>
        <dbReference type="EMBL" id="ACY92550.1"/>
    </source>
</evidence>
<accession>D1LX44</accession>
<sequence>MAKSITSLKVDMDKYHESFQVMMKYGLQSRENGYADDARDLVTKLHFDSSRELRVLSIGSGNGNVDQHFINALVGKYSKIYYCVIEPVEKPVQEFKTLVKSNRWDNVTFDFRLQGINPYLDKGGKTDKYDFIHACNSVYEFRDPGQDVPDLYNMVNTGGLLFLRTSSGGWEQCRANLSKCYTKYGESTVFPGAGMVKDILTKVVPNPSMESLHRSVLMTITECFNEKSEDGNKLLDFIHQVLNFRSSVPVDDIPNLLKYLRDECCEIVGEDIMLDAGEDDILVRKE</sequence>
<reference evidence="3" key="2">
    <citation type="submission" date="2025-05" db="UniProtKB">
        <authorList>
            <consortium name="RefSeq"/>
        </authorList>
    </citation>
    <scope>IDENTIFICATION</scope>
</reference>
<dbReference type="InterPro" id="IPR029063">
    <property type="entry name" value="SAM-dependent_MTases_sf"/>
</dbReference>
<protein>
    <submittedName>
        <fullName evidence="1 3">Histamine N-methyl transferase</fullName>
    </submittedName>
</protein>
<evidence type="ECO:0000313" key="3">
    <source>
        <dbReference type="RefSeq" id="NP_001161567.1"/>
    </source>
</evidence>
<dbReference type="GO" id="GO:0016740">
    <property type="term" value="F:transferase activity"/>
    <property type="evidence" value="ECO:0007669"/>
    <property type="project" value="UniProtKB-KW"/>
</dbReference>
<dbReference type="OrthoDB" id="5984880at2759"/>